<sequence>MTNTNAGAGQQAATLYLIPCWLEEQVTAPLPPYILDAVKQCTVFFVENERSARRYLKALWKDMIIDNYEWYPIHKAEEEVKVIFRQKLAEGRTIGLISEAGCPGIADPGQILTEAAHQAGASVRPLVGPSSILLALMASGLNGQQFRFAGYLPVDNAGRAKALRDLEAESQRLHCTMLFIETPYRNNQLLDAILATCRPTTRLCIAANLTGPTEYIRTLPIAEWRKLPKAAAATNQPPSPAGAASQSLTPAASTTPTSPAVHSTPAAPGPTAQAPTVPDTSAPAPPALPDLHKQPAIFALLA</sequence>
<evidence type="ECO:0000313" key="9">
    <source>
        <dbReference type="Proteomes" id="UP000607559"/>
    </source>
</evidence>
<reference evidence="8" key="1">
    <citation type="journal article" date="2014" name="Int. J. Syst. Evol. Microbiol.">
        <title>Complete genome sequence of Corynebacterium casei LMG S-19264T (=DSM 44701T), isolated from a smear-ripened cheese.</title>
        <authorList>
            <consortium name="US DOE Joint Genome Institute (JGI-PGF)"/>
            <person name="Walter F."/>
            <person name="Albersmeier A."/>
            <person name="Kalinowski J."/>
            <person name="Ruckert C."/>
        </authorList>
    </citation>
    <scope>NUCLEOTIDE SEQUENCE</scope>
    <source>
        <strain evidence="8">CGMCC 1.15448</strain>
    </source>
</reference>
<evidence type="ECO:0000313" key="8">
    <source>
        <dbReference type="EMBL" id="GGB24558.1"/>
    </source>
</evidence>
<evidence type="ECO:0000256" key="3">
    <source>
        <dbReference type="ARBA" id="ARBA00022603"/>
    </source>
</evidence>
<keyword evidence="4" id="KW-0808">Transferase</keyword>
<dbReference type="InterPro" id="IPR014777">
    <property type="entry name" value="4pyrrole_Mease_sub1"/>
</dbReference>
<dbReference type="Gene3D" id="3.30.950.10">
    <property type="entry name" value="Methyltransferase, Cobalt-precorrin-4 Transmethylase, Domain 2"/>
    <property type="match status" value="1"/>
</dbReference>
<protein>
    <recommendedName>
        <fullName evidence="7">Tetrapyrrole methylase domain-containing protein</fullName>
    </recommendedName>
</protein>
<dbReference type="AlphaFoldDB" id="A0A8J2UIU3"/>
<dbReference type="EMBL" id="BMJC01000008">
    <property type="protein sequence ID" value="GGB24558.1"/>
    <property type="molecule type" value="Genomic_DNA"/>
</dbReference>
<dbReference type="PANTHER" id="PTHR46111:SF2">
    <property type="entry name" value="SAM-DEPENDENT METHYLTRANSFERASE"/>
    <property type="match status" value="1"/>
</dbReference>
<dbReference type="Proteomes" id="UP000607559">
    <property type="component" value="Unassembled WGS sequence"/>
</dbReference>
<dbReference type="CDD" id="cd11649">
    <property type="entry name" value="RsmI_like"/>
    <property type="match status" value="1"/>
</dbReference>
<proteinExistence type="predicted"/>
<gene>
    <name evidence="8" type="ORF">GCM10011511_55600</name>
</gene>
<keyword evidence="3" id="KW-0489">Methyltransferase</keyword>
<feature type="domain" description="Tetrapyrrole methylase" evidence="7">
    <location>
        <begin position="35"/>
        <end position="223"/>
    </location>
</feature>
<evidence type="ECO:0000259" key="7">
    <source>
        <dbReference type="Pfam" id="PF00590"/>
    </source>
</evidence>
<dbReference type="InterPro" id="IPR000878">
    <property type="entry name" value="4pyrrol_Mease"/>
</dbReference>
<evidence type="ECO:0000256" key="1">
    <source>
        <dbReference type="ARBA" id="ARBA00022490"/>
    </source>
</evidence>
<keyword evidence="1" id="KW-0963">Cytoplasm</keyword>
<dbReference type="SUPFAM" id="SSF53790">
    <property type="entry name" value="Tetrapyrrole methylase"/>
    <property type="match status" value="1"/>
</dbReference>
<dbReference type="RefSeq" id="WP_188937967.1">
    <property type="nucleotide sequence ID" value="NZ_BMJC01000008.1"/>
</dbReference>
<dbReference type="InterPro" id="IPR008189">
    <property type="entry name" value="rRNA_ssu_MeTfrase_I"/>
</dbReference>
<keyword evidence="2" id="KW-0698">rRNA processing</keyword>
<dbReference type="InterPro" id="IPR035996">
    <property type="entry name" value="4pyrrol_Methylase_sf"/>
</dbReference>
<keyword evidence="5" id="KW-0949">S-adenosyl-L-methionine</keyword>
<dbReference type="GO" id="GO:0006364">
    <property type="term" value="P:rRNA processing"/>
    <property type="evidence" value="ECO:0007669"/>
    <property type="project" value="UniProtKB-KW"/>
</dbReference>
<dbReference type="Pfam" id="PF00590">
    <property type="entry name" value="TP_methylase"/>
    <property type="match status" value="1"/>
</dbReference>
<dbReference type="GO" id="GO:0008168">
    <property type="term" value="F:methyltransferase activity"/>
    <property type="evidence" value="ECO:0007669"/>
    <property type="project" value="UniProtKB-KW"/>
</dbReference>
<dbReference type="Gene3D" id="3.40.1010.10">
    <property type="entry name" value="Cobalt-precorrin-4 Transmethylase, Domain 1"/>
    <property type="match status" value="1"/>
</dbReference>
<dbReference type="PANTHER" id="PTHR46111">
    <property type="entry name" value="RIBOSOMAL RNA SMALL SUBUNIT METHYLTRANSFERASE I"/>
    <property type="match status" value="1"/>
</dbReference>
<accession>A0A8J2UIU3</accession>
<evidence type="ECO:0000256" key="4">
    <source>
        <dbReference type="ARBA" id="ARBA00022679"/>
    </source>
</evidence>
<dbReference type="InterPro" id="IPR014776">
    <property type="entry name" value="4pyrrole_Mease_sub2"/>
</dbReference>
<evidence type="ECO:0000256" key="6">
    <source>
        <dbReference type="SAM" id="MobiDB-lite"/>
    </source>
</evidence>
<organism evidence="8 9">
    <name type="scientific">Puia dinghuensis</name>
    <dbReference type="NCBI Taxonomy" id="1792502"/>
    <lineage>
        <taxon>Bacteria</taxon>
        <taxon>Pseudomonadati</taxon>
        <taxon>Bacteroidota</taxon>
        <taxon>Chitinophagia</taxon>
        <taxon>Chitinophagales</taxon>
        <taxon>Chitinophagaceae</taxon>
        <taxon>Puia</taxon>
    </lineage>
</organism>
<feature type="region of interest" description="Disordered" evidence="6">
    <location>
        <begin position="230"/>
        <end position="290"/>
    </location>
</feature>
<name>A0A8J2UIU3_9BACT</name>
<comment type="caution">
    <text evidence="8">The sequence shown here is derived from an EMBL/GenBank/DDBJ whole genome shotgun (WGS) entry which is preliminary data.</text>
</comment>
<reference evidence="8" key="2">
    <citation type="submission" date="2020-09" db="EMBL/GenBank/DDBJ databases">
        <authorList>
            <person name="Sun Q."/>
            <person name="Zhou Y."/>
        </authorList>
    </citation>
    <scope>NUCLEOTIDE SEQUENCE</scope>
    <source>
        <strain evidence="8">CGMCC 1.15448</strain>
    </source>
</reference>
<keyword evidence="9" id="KW-1185">Reference proteome</keyword>
<dbReference type="GO" id="GO:0032259">
    <property type="term" value="P:methylation"/>
    <property type="evidence" value="ECO:0007669"/>
    <property type="project" value="UniProtKB-KW"/>
</dbReference>
<evidence type="ECO:0000256" key="2">
    <source>
        <dbReference type="ARBA" id="ARBA00022552"/>
    </source>
</evidence>
<feature type="compositionally biased region" description="Low complexity" evidence="6">
    <location>
        <begin position="243"/>
        <end position="276"/>
    </location>
</feature>
<evidence type="ECO:0000256" key="5">
    <source>
        <dbReference type="ARBA" id="ARBA00022691"/>
    </source>
</evidence>